<dbReference type="CDD" id="cd09317">
    <property type="entry name" value="TDT_Mae1_like"/>
    <property type="match status" value="1"/>
</dbReference>
<dbReference type="PANTHER" id="PTHR31162">
    <property type="entry name" value="MALIC ACID TRANSPORT PROTEIN-RELATED"/>
    <property type="match status" value="1"/>
</dbReference>
<dbReference type="STRING" id="98403.A0A151GW35"/>
<dbReference type="Gene3D" id="1.50.10.150">
    <property type="entry name" value="Voltage-dependent anion channel"/>
    <property type="match status" value="1"/>
</dbReference>
<keyword evidence="4 5" id="KW-0472">Membrane</keyword>
<keyword evidence="3 5" id="KW-1133">Transmembrane helix</keyword>
<feature type="transmembrane region" description="Helical" evidence="5">
    <location>
        <begin position="364"/>
        <end position="381"/>
    </location>
</feature>
<evidence type="ECO:0000256" key="4">
    <source>
        <dbReference type="ARBA" id="ARBA00023136"/>
    </source>
</evidence>
<keyword evidence="2 5" id="KW-0812">Transmembrane</keyword>
<evidence type="ECO:0000256" key="2">
    <source>
        <dbReference type="ARBA" id="ARBA00022692"/>
    </source>
</evidence>
<dbReference type="InterPro" id="IPR004695">
    <property type="entry name" value="SLAC1/Mae1/Ssu1/TehA"/>
</dbReference>
<dbReference type="Proteomes" id="UP000076580">
    <property type="component" value="Chromosome 01"/>
</dbReference>
<comment type="subcellular location">
    <subcellularLocation>
        <location evidence="1">Membrane</location>
        <topology evidence="1">Multi-pass membrane protein</topology>
    </subcellularLocation>
</comment>
<feature type="transmembrane region" description="Helical" evidence="5">
    <location>
        <begin position="172"/>
        <end position="194"/>
    </location>
</feature>
<feature type="transmembrane region" description="Helical" evidence="5">
    <location>
        <begin position="73"/>
        <end position="92"/>
    </location>
</feature>
<dbReference type="RefSeq" id="XP_040660679.1">
    <property type="nucleotide sequence ID" value="XM_040799796.1"/>
</dbReference>
<feature type="transmembrane region" description="Helical" evidence="5">
    <location>
        <begin position="283"/>
        <end position="304"/>
    </location>
</feature>
<evidence type="ECO:0000256" key="5">
    <source>
        <dbReference type="SAM" id="Phobius"/>
    </source>
</evidence>
<evidence type="ECO:0000256" key="3">
    <source>
        <dbReference type="ARBA" id="ARBA00022989"/>
    </source>
</evidence>
<dbReference type="GO" id="GO:0016020">
    <property type="term" value="C:membrane"/>
    <property type="evidence" value="ECO:0007669"/>
    <property type="project" value="UniProtKB-SubCell"/>
</dbReference>
<evidence type="ECO:0000313" key="6">
    <source>
        <dbReference type="EMBL" id="KYK61327.1"/>
    </source>
</evidence>
<feature type="transmembrane region" description="Helical" evidence="5">
    <location>
        <begin position="98"/>
        <end position="124"/>
    </location>
</feature>
<keyword evidence="7" id="KW-1185">Reference proteome</keyword>
<proteinExistence type="predicted"/>
<feature type="transmembrane region" description="Helical" evidence="5">
    <location>
        <begin position="214"/>
        <end position="233"/>
    </location>
</feature>
<dbReference type="GeneID" id="63715112"/>
<dbReference type="InterPro" id="IPR030185">
    <property type="entry name" value="Mae1"/>
</dbReference>
<sequence>MSRAPVNTQEQHLVSMTAGGQKTKISGDTIEHDIEAGIPDAHTRQYPSAPTHPSFGLHGRDPRLSFSQRSLRITWGWFSVCMSTGVMAMLLSEQPYTFRGLVAIGTAFYLLNLVLFCTFFALVVARFVRKPRAFITSLHHPSESFFFGSVWVSIALIIYGMQVYGVPRTGPWLVHVLAILFWTYLTSATLVAIFQYHVIFHDERLTLTDAMPSWILPAYPLLMTGVLSAAIARSQTQHVGIHLIVAGIAGQGLGWILAFFIYTVYLTRLIHGSMPPASVRPGMYVSVGPAAYTCAGFLALGKMAKKHLPPDFLGVQESFAVGDVWFAISVPTALFLWLIAIWFSALSTLSIIRAARKMKFSLQWWAFVFPNAGLAIATIQVGNALESKGIKVAGSILTVLLVPLWILCACLHVRSIWTHQLLAPGKDVGVDDVNDTHDAKLERYRARKRDRVERQQAQGARKQIGRGALWARKWMSSPAPVEHGIAASENSMETTQGHV</sequence>
<protein>
    <submittedName>
        <fullName evidence="6">Malic acid transport protein</fullName>
    </submittedName>
</protein>
<reference evidence="6 7" key="1">
    <citation type="journal article" date="2016" name="Sci. Rep.">
        <title>Insights into Adaptations to a Near-Obligate Nematode Endoparasitic Lifestyle from the Finished Genome of Drechmeria coniospora.</title>
        <authorList>
            <person name="Zhang L."/>
            <person name="Zhou Z."/>
            <person name="Guo Q."/>
            <person name="Fokkens L."/>
            <person name="Miskei M."/>
            <person name="Pocsi I."/>
            <person name="Zhang W."/>
            <person name="Chen M."/>
            <person name="Wang L."/>
            <person name="Sun Y."/>
            <person name="Donzelli B.G."/>
            <person name="Gibson D.M."/>
            <person name="Nelson D.R."/>
            <person name="Luo J.G."/>
            <person name="Rep M."/>
            <person name="Liu H."/>
            <person name="Yang S."/>
            <person name="Wang J."/>
            <person name="Krasnoff S.B."/>
            <person name="Xu Y."/>
            <person name="Molnar I."/>
            <person name="Lin M."/>
        </authorList>
    </citation>
    <scope>NUCLEOTIDE SEQUENCE [LARGE SCALE GENOMIC DNA]</scope>
    <source>
        <strain evidence="6 7">ARSEF 6962</strain>
    </source>
</reference>
<feature type="transmembrane region" description="Helical" evidence="5">
    <location>
        <begin position="239"/>
        <end position="262"/>
    </location>
</feature>
<gene>
    <name evidence="6" type="ORF">DCS_02469</name>
</gene>
<feature type="transmembrane region" description="Helical" evidence="5">
    <location>
        <begin position="393"/>
        <end position="413"/>
    </location>
</feature>
<organism evidence="6 7">
    <name type="scientific">Drechmeria coniospora</name>
    <name type="common">Nematophagous fungus</name>
    <name type="synonym">Meria coniospora</name>
    <dbReference type="NCBI Taxonomy" id="98403"/>
    <lineage>
        <taxon>Eukaryota</taxon>
        <taxon>Fungi</taxon>
        <taxon>Dikarya</taxon>
        <taxon>Ascomycota</taxon>
        <taxon>Pezizomycotina</taxon>
        <taxon>Sordariomycetes</taxon>
        <taxon>Hypocreomycetidae</taxon>
        <taxon>Hypocreales</taxon>
        <taxon>Ophiocordycipitaceae</taxon>
        <taxon>Drechmeria</taxon>
    </lineage>
</organism>
<dbReference type="AlphaFoldDB" id="A0A151GW35"/>
<dbReference type="GO" id="GO:0015140">
    <property type="term" value="F:malate transmembrane transporter activity"/>
    <property type="evidence" value="ECO:0007669"/>
    <property type="project" value="InterPro"/>
</dbReference>
<dbReference type="Pfam" id="PF03595">
    <property type="entry name" value="SLAC1"/>
    <property type="match status" value="1"/>
</dbReference>
<comment type="caution">
    <text evidence="6">The sequence shown here is derived from an EMBL/GenBank/DDBJ whole genome shotgun (WGS) entry which is preliminary data.</text>
</comment>
<accession>A0A151GW35</accession>
<dbReference type="InParanoid" id="A0A151GW35"/>
<feature type="transmembrane region" description="Helical" evidence="5">
    <location>
        <begin position="324"/>
        <end position="352"/>
    </location>
</feature>
<dbReference type="InterPro" id="IPR038665">
    <property type="entry name" value="Voltage-dep_anion_channel_sf"/>
</dbReference>
<dbReference type="PANTHER" id="PTHR31162:SF0">
    <property type="entry name" value="MALIC ACID TRANSPORT PROTEIN"/>
    <property type="match status" value="1"/>
</dbReference>
<evidence type="ECO:0000313" key="7">
    <source>
        <dbReference type="Proteomes" id="UP000076580"/>
    </source>
</evidence>
<name>A0A151GW35_DRECN</name>
<dbReference type="EMBL" id="LAYC01000001">
    <property type="protein sequence ID" value="KYK61327.1"/>
    <property type="molecule type" value="Genomic_DNA"/>
</dbReference>
<evidence type="ECO:0000256" key="1">
    <source>
        <dbReference type="ARBA" id="ARBA00004141"/>
    </source>
</evidence>
<feature type="transmembrane region" description="Helical" evidence="5">
    <location>
        <begin position="145"/>
        <end position="166"/>
    </location>
</feature>